<evidence type="ECO:0000256" key="2">
    <source>
        <dbReference type="ARBA" id="ARBA00004629"/>
    </source>
</evidence>
<evidence type="ECO:0000256" key="5">
    <source>
        <dbReference type="ARBA" id="ARBA00022490"/>
    </source>
</evidence>
<dbReference type="Gene3D" id="1.10.357.150">
    <property type="match status" value="1"/>
</dbReference>
<evidence type="ECO:0000256" key="4">
    <source>
        <dbReference type="ARBA" id="ARBA00022454"/>
    </source>
</evidence>
<evidence type="ECO:0000256" key="3">
    <source>
        <dbReference type="ARBA" id="ARBA00006245"/>
    </source>
</evidence>
<dbReference type="InterPro" id="IPR009361">
    <property type="entry name" value="Zw10_N"/>
</dbReference>
<dbReference type="AlphaFoldDB" id="A0AAN7SCK0"/>
<dbReference type="GO" id="GO:0051301">
    <property type="term" value="P:cell division"/>
    <property type="evidence" value="ECO:0007669"/>
    <property type="project" value="UniProtKB-KW"/>
</dbReference>
<name>A0AAN7SCK0_9COLE</name>
<dbReference type="Pfam" id="PF06248">
    <property type="entry name" value="Zw10_N"/>
    <property type="match status" value="1"/>
</dbReference>
<keyword evidence="5" id="KW-0963">Cytoplasm</keyword>
<keyword evidence="4" id="KW-0158">Chromosome</keyword>
<evidence type="ECO:0000259" key="11">
    <source>
        <dbReference type="Pfam" id="PF06248"/>
    </source>
</evidence>
<evidence type="ECO:0000259" key="12">
    <source>
        <dbReference type="Pfam" id="PF20665"/>
    </source>
</evidence>
<evidence type="ECO:0000256" key="7">
    <source>
        <dbReference type="ARBA" id="ARBA00022776"/>
    </source>
</evidence>
<evidence type="ECO:0000256" key="8">
    <source>
        <dbReference type="ARBA" id="ARBA00022838"/>
    </source>
</evidence>
<evidence type="ECO:0000259" key="14">
    <source>
        <dbReference type="Pfam" id="PF22766"/>
    </source>
</evidence>
<dbReference type="Pfam" id="PF22766">
    <property type="entry name" value="ZW10_C2"/>
    <property type="match status" value="1"/>
</dbReference>
<dbReference type="Pfam" id="PF20665">
    <property type="entry name" value="Zw10_middle"/>
    <property type="match status" value="1"/>
</dbReference>
<feature type="domain" description="Centromere/kinetochore protein zw10 C-terminal" evidence="13">
    <location>
        <begin position="406"/>
        <end position="532"/>
    </location>
</feature>
<comment type="similarity">
    <text evidence="3">Belongs to the ZW10 family.</text>
</comment>
<keyword evidence="9" id="KW-0131">Cell cycle</keyword>
<evidence type="ECO:0000259" key="13">
    <source>
        <dbReference type="Pfam" id="PF20666"/>
    </source>
</evidence>
<dbReference type="InterPro" id="IPR055148">
    <property type="entry name" value="ZW10_C_2"/>
</dbReference>
<dbReference type="GO" id="GO:0005634">
    <property type="term" value="C:nucleus"/>
    <property type="evidence" value="ECO:0007669"/>
    <property type="project" value="InterPro"/>
</dbReference>
<evidence type="ECO:0008006" key="17">
    <source>
        <dbReference type="Google" id="ProtNLM"/>
    </source>
</evidence>
<dbReference type="GO" id="GO:0005737">
    <property type="term" value="C:cytoplasm"/>
    <property type="evidence" value="ECO:0007669"/>
    <property type="project" value="UniProtKB-SubCell"/>
</dbReference>
<dbReference type="PANTHER" id="PTHR12205">
    <property type="entry name" value="CENTROMERE/KINETOCHORE PROTEIN ZW10"/>
    <property type="match status" value="1"/>
</dbReference>
<keyword evidence="10" id="KW-0137">Centromere</keyword>
<dbReference type="GO" id="GO:0007094">
    <property type="term" value="P:mitotic spindle assembly checkpoint signaling"/>
    <property type="evidence" value="ECO:0007669"/>
    <property type="project" value="TreeGrafter"/>
</dbReference>
<feature type="domain" description="ZW10 C-terminal helical" evidence="14">
    <location>
        <begin position="556"/>
        <end position="698"/>
    </location>
</feature>
<keyword evidence="7" id="KW-0498">Mitosis</keyword>
<evidence type="ECO:0000256" key="6">
    <source>
        <dbReference type="ARBA" id="ARBA00022618"/>
    </source>
</evidence>
<organism evidence="15 16">
    <name type="scientific">Aquatica leii</name>
    <dbReference type="NCBI Taxonomy" id="1421715"/>
    <lineage>
        <taxon>Eukaryota</taxon>
        <taxon>Metazoa</taxon>
        <taxon>Ecdysozoa</taxon>
        <taxon>Arthropoda</taxon>
        <taxon>Hexapoda</taxon>
        <taxon>Insecta</taxon>
        <taxon>Pterygota</taxon>
        <taxon>Neoptera</taxon>
        <taxon>Endopterygota</taxon>
        <taxon>Coleoptera</taxon>
        <taxon>Polyphaga</taxon>
        <taxon>Elateriformia</taxon>
        <taxon>Elateroidea</taxon>
        <taxon>Lampyridae</taxon>
        <taxon>Luciolinae</taxon>
        <taxon>Aquatica</taxon>
    </lineage>
</organism>
<dbReference type="InterPro" id="IPR046362">
    <property type="entry name" value="Zw10/DSL1_C_sf"/>
</dbReference>
<evidence type="ECO:0000313" key="16">
    <source>
        <dbReference type="Proteomes" id="UP001353858"/>
    </source>
</evidence>
<evidence type="ECO:0000313" key="15">
    <source>
        <dbReference type="EMBL" id="KAK4873179.1"/>
    </source>
</evidence>
<proteinExistence type="inferred from homology"/>
<dbReference type="Pfam" id="PF20666">
    <property type="entry name" value="ZW10_C"/>
    <property type="match status" value="1"/>
</dbReference>
<dbReference type="GO" id="GO:1990423">
    <property type="term" value="C:RZZ complex"/>
    <property type="evidence" value="ECO:0007669"/>
    <property type="project" value="TreeGrafter"/>
</dbReference>
<dbReference type="PANTHER" id="PTHR12205:SF0">
    <property type="entry name" value="CENTROMERE_KINETOCHORE PROTEIN ZW10 HOMOLOG"/>
    <property type="match status" value="1"/>
</dbReference>
<keyword evidence="6" id="KW-0132">Cell division</keyword>
<keyword evidence="8" id="KW-0995">Kinetochore</keyword>
<feature type="domain" description="Centromere/kinetochore protein zw10 N-terminal" evidence="11">
    <location>
        <begin position="27"/>
        <end position="117"/>
    </location>
</feature>
<keyword evidence="16" id="KW-1185">Reference proteome</keyword>
<dbReference type="InterPro" id="IPR048344">
    <property type="entry name" value="Zw10_middle"/>
</dbReference>
<comment type="caution">
    <text evidence="15">The sequence shown here is derived from an EMBL/GenBank/DDBJ whole genome shotgun (WGS) entry which is preliminary data.</text>
</comment>
<dbReference type="InterPro" id="IPR048343">
    <property type="entry name" value="ZW10_C"/>
</dbReference>
<feature type="domain" description="Centromere/kinetochore protein zw10 middle" evidence="12">
    <location>
        <begin position="180"/>
        <end position="381"/>
    </location>
</feature>
<sequence length="701" mass="81854">MSFLSEVLRSVGETEIDYTDKNIREISKKLTSYKDEINTYIDDVYRKYCRWPSRKEKLLNDVSKLCEDIDNVKSYTESVVVVEMENQHTHIDSLKKELEQLKIEGNLVYVLTQIHEKFIMVKDNERQKNYMNALTTLMEIDSLLKEIPKDSLTESLYKNVTKEMVELDIMICEEMYEYLIMKEGKNGVLQTNVLKISKTSKLRELFSILEKFEAACIELKKFNKFFWLCICKPIISNITNVHIQEIEDFHVLTVSIKKTQLRRSYKEVFENLLLVFKFISLHLNFEVGGNTIISYLGDNLRADFAEVLLKDCLGTTLPKSDKEQSKYKQVIEDTKEFESRLVEIGFLKKGKNSICDYVTSMNSVLGNIRCEEYAVQAIAIMKKDLHDMVEVGTHFDPANPLIGDQFPQCYVSRSVIELLNLAQDILQQALLEPNVFATRLICTMQSFFYQYGSIVYGHHEKFLQNIPQQVVLFRNNCMYLAHELQQLNDVYNTQFSKEVLPVPPIFKDQSHQLRTIGGDTFLGYIEMHKKNMEKTLIDFKFESERLSEVMANDTIKCIRQCLRQYELLKTVWHKILPHPVYNKTLGYLLNLFCKRLIDTVVNAPDILVVNAEHLVEMFRTVLNRGPKLFTEPEEVNLYVELWQKLIELVFILGANLAQITERWENGSLSTHFTPDEVKHLIKALFQNTDRRAQTINRIKVN</sequence>
<protein>
    <recommendedName>
        <fullName evidence="17">Centromere/kinetochore protein zw10 homolog</fullName>
    </recommendedName>
</protein>
<dbReference type="GO" id="GO:0006888">
    <property type="term" value="P:endoplasmic reticulum to Golgi vesicle-mediated transport"/>
    <property type="evidence" value="ECO:0007669"/>
    <property type="project" value="TreeGrafter"/>
</dbReference>
<dbReference type="EMBL" id="JARPUR010000007">
    <property type="protein sequence ID" value="KAK4873179.1"/>
    <property type="molecule type" value="Genomic_DNA"/>
</dbReference>
<evidence type="ECO:0000256" key="1">
    <source>
        <dbReference type="ARBA" id="ARBA00004496"/>
    </source>
</evidence>
<accession>A0AAN7SCK0</accession>
<comment type="subcellular location">
    <subcellularLocation>
        <location evidence="2">Chromosome</location>
        <location evidence="2">Centromere</location>
        <location evidence="2">Kinetochore</location>
    </subcellularLocation>
    <subcellularLocation>
        <location evidence="1">Cytoplasm</location>
    </subcellularLocation>
</comment>
<evidence type="ECO:0000256" key="9">
    <source>
        <dbReference type="ARBA" id="ARBA00023306"/>
    </source>
</evidence>
<dbReference type="Proteomes" id="UP001353858">
    <property type="component" value="Unassembled WGS sequence"/>
</dbReference>
<evidence type="ECO:0000256" key="10">
    <source>
        <dbReference type="ARBA" id="ARBA00023328"/>
    </source>
</evidence>
<gene>
    <name evidence="15" type="ORF">RN001_015208</name>
</gene>
<reference evidence="16" key="1">
    <citation type="submission" date="2023-01" db="EMBL/GenBank/DDBJ databases">
        <title>Key to firefly adult light organ development and bioluminescence: homeobox transcription factors regulate luciferase expression and transportation to peroxisome.</title>
        <authorList>
            <person name="Fu X."/>
        </authorList>
    </citation>
    <scope>NUCLEOTIDE SEQUENCE [LARGE SCALE GENOMIC DNA]</scope>
</reference>